<dbReference type="Gene3D" id="2.60.40.1730">
    <property type="entry name" value="tricorn interacting facor f3 domain"/>
    <property type="match status" value="1"/>
</dbReference>
<dbReference type="InterPro" id="IPR027268">
    <property type="entry name" value="Peptidase_M4/M1_CTD_sf"/>
</dbReference>
<dbReference type="RefSeq" id="WP_101713364.1">
    <property type="nucleotide sequence ID" value="NZ_CP026100.1"/>
</dbReference>
<dbReference type="EMBL" id="CP026100">
    <property type="protein sequence ID" value="AYV49175.1"/>
    <property type="molecule type" value="Genomic_DNA"/>
</dbReference>
<keyword evidence="11" id="KW-0482">Metalloprotease</keyword>
<dbReference type="GO" id="GO:0008270">
    <property type="term" value="F:zinc ion binding"/>
    <property type="evidence" value="ECO:0007669"/>
    <property type="project" value="InterPro"/>
</dbReference>
<evidence type="ECO:0000313" key="18">
    <source>
        <dbReference type="Proteomes" id="UP000281192"/>
    </source>
</evidence>
<dbReference type="PRINTS" id="PR00756">
    <property type="entry name" value="ALADIPTASE"/>
</dbReference>
<dbReference type="Proteomes" id="UP000281192">
    <property type="component" value="Chromosome"/>
</dbReference>
<keyword evidence="6" id="KW-0963">Cytoplasm</keyword>
<keyword evidence="13" id="KW-0732">Signal</keyword>
<dbReference type="GO" id="GO:0016285">
    <property type="term" value="F:alanyl aminopeptidase activity"/>
    <property type="evidence" value="ECO:0007669"/>
    <property type="project" value="UniProtKB-EC"/>
</dbReference>
<evidence type="ECO:0000256" key="10">
    <source>
        <dbReference type="ARBA" id="ARBA00022833"/>
    </source>
</evidence>
<feature type="chain" id="PRO_5044577899" description="Aminopeptidase N" evidence="13">
    <location>
        <begin position="25"/>
        <end position="584"/>
    </location>
</feature>
<evidence type="ECO:0000256" key="4">
    <source>
        <dbReference type="ARBA" id="ARBA00012564"/>
    </source>
</evidence>
<dbReference type="EC" id="3.4.11.2" evidence="4"/>
<evidence type="ECO:0000256" key="11">
    <source>
        <dbReference type="ARBA" id="ARBA00023049"/>
    </source>
</evidence>
<comment type="subcellular location">
    <subcellularLocation>
        <location evidence="2">Cytoplasm</location>
    </subcellularLocation>
</comment>
<dbReference type="GO" id="GO:0006508">
    <property type="term" value="P:proteolysis"/>
    <property type="evidence" value="ECO:0007669"/>
    <property type="project" value="UniProtKB-KW"/>
</dbReference>
<gene>
    <name evidence="15" type="ORF">C1707_24635</name>
    <name evidence="16" type="ORF">CFHF_12690</name>
</gene>
<dbReference type="InterPro" id="IPR001930">
    <property type="entry name" value="Peptidase_M1"/>
</dbReference>
<evidence type="ECO:0000256" key="5">
    <source>
        <dbReference type="ARBA" id="ARBA00015611"/>
    </source>
</evidence>
<evidence type="ECO:0000256" key="2">
    <source>
        <dbReference type="ARBA" id="ARBA00004496"/>
    </source>
</evidence>
<protein>
    <recommendedName>
        <fullName evidence="5">Aminopeptidase N</fullName>
        <ecNumber evidence="4">3.4.11.2</ecNumber>
    </recommendedName>
</protein>
<reference evidence="15 18" key="2">
    <citation type="submission" date="2018-01" db="EMBL/GenBank/DDBJ databases">
        <title>Complete genome sequence of Caulobacter flavus RHGG3.</title>
        <authorList>
            <person name="Yang E."/>
        </authorList>
    </citation>
    <scope>NUCLEOTIDE SEQUENCE [LARGE SCALE GENOMIC DNA]</scope>
    <source>
        <strain evidence="15 18">RHGG3</strain>
    </source>
</reference>
<evidence type="ECO:0000313" key="17">
    <source>
        <dbReference type="Proteomes" id="UP000234483"/>
    </source>
</evidence>
<dbReference type="Proteomes" id="UP000234483">
    <property type="component" value="Unassembled WGS sequence"/>
</dbReference>
<keyword evidence="10 12" id="KW-0862">Zinc</keyword>
<dbReference type="SUPFAM" id="SSF55486">
    <property type="entry name" value="Metalloproteases ('zincins'), catalytic domain"/>
    <property type="match status" value="1"/>
</dbReference>
<feature type="domain" description="Peptidase M1 membrane alanine aminopeptidase" evidence="14">
    <location>
        <begin position="330"/>
        <end position="483"/>
    </location>
</feature>
<dbReference type="InterPro" id="IPR034015">
    <property type="entry name" value="M1_LTA4H"/>
</dbReference>
<keyword evidence="9" id="KW-0378">Hydrolase</keyword>
<dbReference type="GO" id="GO:0008237">
    <property type="term" value="F:metallopeptidase activity"/>
    <property type="evidence" value="ECO:0007669"/>
    <property type="project" value="UniProtKB-KW"/>
</dbReference>
<name>A0A2N5CT40_9CAUL</name>
<keyword evidence="18" id="KW-1185">Reference proteome</keyword>
<evidence type="ECO:0000256" key="6">
    <source>
        <dbReference type="ARBA" id="ARBA00022490"/>
    </source>
</evidence>
<dbReference type="PANTHER" id="PTHR45726:SF3">
    <property type="entry name" value="LEUKOTRIENE A-4 HYDROLASE"/>
    <property type="match status" value="1"/>
</dbReference>
<feature type="binding site" evidence="12">
    <location>
        <position position="337"/>
    </location>
    <ligand>
        <name>Zn(2+)</name>
        <dbReference type="ChEBI" id="CHEBI:29105"/>
        <note>catalytic</note>
    </ligand>
</feature>
<dbReference type="KEGG" id="cfh:C1707_24635"/>
<dbReference type="OrthoDB" id="100605at2"/>
<evidence type="ECO:0000313" key="15">
    <source>
        <dbReference type="EMBL" id="AYV49175.1"/>
    </source>
</evidence>
<accession>A0A2N5CT40</accession>
<feature type="signal peptide" evidence="13">
    <location>
        <begin position="1"/>
        <end position="24"/>
    </location>
</feature>
<comment type="cofactor">
    <cofactor evidence="12">
        <name>Zn(2+)</name>
        <dbReference type="ChEBI" id="CHEBI:29105"/>
    </cofactor>
    <text evidence="12">Binds 1 zinc ion per subunit.</text>
</comment>
<reference evidence="16 17" key="1">
    <citation type="submission" date="2017-12" db="EMBL/GenBank/DDBJ databases">
        <title>The genome sequence of Caulobacter flavus CGMCC1 15093.</title>
        <authorList>
            <person name="Gao J."/>
            <person name="Mao X."/>
            <person name="Sun J."/>
        </authorList>
    </citation>
    <scope>NUCLEOTIDE SEQUENCE [LARGE SCALE GENOMIC DNA]</scope>
    <source>
        <strain evidence="16 17">CGMCC1 15093</strain>
    </source>
</reference>
<evidence type="ECO:0000256" key="8">
    <source>
        <dbReference type="ARBA" id="ARBA00022723"/>
    </source>
</evidence>
<sequence>MSVSPVRALALVAALPLLVAAAKAPKPPRAAPTAQTLATGGALKPDQAGVHIEHVDLAIEVFPQRKSIAGEAVLALRADRDLPVIVLDLDRELPVSAVSLDGRELAPTAWRNPDGRLSITPPAPIAAGHTTAVRIRYAGVPVEAKRAPWDGGFVWTKTPDGRPWIATAVQGEGCDLFWPCIDHPTGEPDLVDLHITVPEGLSAPSGGILIDVTQAGGGKRTFHWRMKTPNTYAVALNVGPYVQLTAAYRSRFGDSFPIEFWAIEGNEAKARGLFSQFAPMLDFYEGMIGPYPFRSEKMGAVETPHLGMEHQTLNAYGAGYAQEIYGFDWLLEHELAHEWFGNQMTNVDWDDMWLHEAFGTYMQPLYSQWLHGDMEYMVRLNEMRVKSFNKFPIVSGKPMEEEAVYDAQVGPGTDIYYKGANMLHTLRGLIGDEAFFTATRVLVYGRPDPKPGNFAPRYAVTNDFIKAVNDATGADYGWFFDAYLRHAALPDLIETREGDDLVLAWKTPAGRFPMPVEVKVGGKLVTLPMADGTGRVHVGDTVPVIVDPGSKILRRQPYLEAYHAWKTAKDAAGRAGAQPVNPKQ</sequence>
<dbReference type="GO" id="GO:0005737">
    <property type="term" value="C:cytoplasm"/>
    <property type="evidence" value="ECO:0007669"/>
    <property type="project" value="UniProtKB-SubCell"/>
</dbReference>
<comment type="similarity">
    <text evidence="3">Belongs to the peptidase M1 family.</text>
</comment>
<organism evidence="16 17">
    <name type="scientific">Caulobacter flavus</name>
    <dbReference type="NCBI Taxonomy" id="1679497"/>
    <lineage>
        <taxon>Bacteria</taxon>
        <taxon>Pseudomonadati</taxon>
        <taxon>Pseudomonadota</taxon>
        <taxon>Alphaproteobacteria</taxon>
        <taxon>Caulobacterales</taxon>
        <taxon>Caulobacteraceae</taxon>
        <taxon>Caulobacter</taxon>
    </lineage>
</organism>
<dbReference type="EMBL" id="PJRQ01000024">
    <property type="protein sequence ID" value="PLR14821.1"/>
    <property type="molecule type" value="Genomic_DNA"/>
</dbReference>
<dbReference type="AlphaFoldDB" id="A0A2N5CT40"/>
<evidence type="ECO:0000256" key="1">
    <source>
        <dbReference type="ARBA" id="ARBA00000098"/>
    </source>
</evidence>
<evidence type="ECO:0000256" key="9">
    <source>
        <dbReference type="ARBA" id="ARBA00022801"/>
    </source>
</evidence>
<comment type="catalytic activity">
    <reaction evidence="1">
        <text>Release of an N-terminal amino acid, Xaa-|-Yaa- from a peptide, amide or arylamide. Xaa is preferably Ala, but may be most amino acids including Pro (slow action). When a terminal hydrophobic residue is followed by a prolyl residue, the two may be released as an intact Xaa-Pro dipeptide.</text>
        <dbReference type="EC" id="3.4.11.2"/>
    </reaction>
</comment>
<feature type="binding site" evidence="12">
    <location>
        <position position="333"/>
    </location>
    <ligand>
        <name>Zn(2+)</name>
        <dbReference type="ChEBI" id="CHEBI:29105"/>
        <note>catalytic</note>
    </ligand>
</feature>
<evidence type="ECO:0000256" key="13">
    <source>
        <dbReference type="SAM" id="SignalP"/>
    </source>
</evidence>
<keyword evidence="8 12" id="KW-0479">Metal-binding</keyword>
<evidence type="ECO:0000256" key="12">
    <source>
        <dbReference type="PIRSR" id="PIRSR634015-3"/>
    </source>
</evidence>
<dbReference type="SUPFAM" id="SSF63737">
    <property type="entry name" value="Leukotriene A4 hydrolase N-terminal domain"/>
    <property type="match status" value="1"/>
</dbReference>
<evidence type="ECO:0000256" key="7">
    <source>
        <dbReference type="ARBA" id="ARBA00022670"/>
    </source>
</evidence>
<dbReference type="Pfam" id="PF01433">
    <property type="entry name" value="Peptidase_M1"/>
    <property type="match status" value="1"/>
</dbReference>
<evidence type="ECO:0000256" key="3">
    <source>
        <dbReference type="ARBA" id="ARBA00010136"/>
    </source>
</evidence>
<dbReference type="Gene3D" id="1.10.390.10">
    <property type="entry name" value="Neutral Protease Domain 2"/>
    <property type="match status" value="1"/>
</dbReference>
<evidence type="ECO:0000259" key="14">
    <source>
        <dbReference type="Pfam" id="PF01433"/>
    </source>
</evidence>
<dbReference type="CDD" id="cd09603">
    <property type="entry name" value="M1_APN_like"/>
    <property type="match status" value="1"/>
</dbReference>
<dbReference type="InterPro" id="IPR042097">
    <property type="entry name" value="Aminopeptidase_N-like_N_sf"/>
</dbReference>
<proteinExistence type="inferred from homology"/>
<feature type="binding site" evidence="12">
    <location>
        <position position="356"/>
    </location>
    <ligand>
        <name>Zn(2+)</name>
        <dbReference type="ChEBI" id="CHEBI:29105"/>
        <note>catalytic</note>
    </ligand>
</feature>
<keyword evidence="7" id="KW-0645">Protease</keyword>
<dbReference type="InterPro" id="IPR014782">
    <property type="entry name" value="Peptidase_M1_dom"/>
</dbReference>
<evidence type="ECO:0000313" key="16">
    <source>
        <dbReference type="EMBL" id="PLR14821.1"/>
    </source>
</evidence>
<dbReference type="PANTHER" id="PTHR45726">
    <property type="entry name" value="LEUKOTRIENE A-4 HYDROLASE"/>
    <property type="match status" value="1"/>
</dbReference>